<evidence type="ECO:0000313" key="11">
    <source>
        <dbReference type="EMBL" id="MVO16562.1"/>
    </source>
</evidence>
<dbReference type="Gene3D" id="3.10.50.40">
    <property type="match status" value="1"/>
</dbReference>
<dbReference type="AlphaFoldDB" id="A0A6L6WLK5"/>
<evidence type="ECO:0000256" key="8">
    <source>
        <dbReference type="PROSITE-ProRule" id="PRU00278"/>
    </source>
</evidence>
<evidence type="ECO:0000256" key="2">
    <source>
        <dbReference type="ARBA" id="ARBA00007656"/>
    </source>
</evidence>
<evidence type="ECO:0000259" key="10">
    <source>
        <dbReference type="PROSITE" id="PS50198"/>
    </source>
</evidence>
<feature type="chain" id="PRO_5026802392" description="Parvulin-like PPIase" evidence="9">
    <location>
        <begin position="26"/>
        <end position="283"/>
    </location>
</feature>
<dbReference type="InterPro" id="IPR000297">
    <property type="entry name" value="PPIase_PpiC"/>
</dbReference>
<dbReference type="PANTHER" id="PTHR47245:SF2">
    <property type="entry name" value="PEPTIDYL-PROLYL CIS-TRANS ISOMERASE HP_0175-RELATED"/>
    <property type="match status" value="1"/>
</dbReference>
<evidence type="ECO:0000256" key="5">
    <source>
        <dbReference type="ARBA" id="ARBA00023110"/>
    </source>
</evidence>
<feature type="signal peptide" evidence="9">
    <location>
        <begin position="1"/>
        <end position="25"/>
    </location>
</feature>
<dbReference type="RefSeq" id="WP_157022780.1">
    <property type="nucleotide sequence ID" value="NZ_WQLV01000006.1"/>
</dbReference>
<comment type="catalytic activity">
    <reaction evidence="1">
        <text>[protein]-peptidylproline (omega=180) = [protein]-peptidylproline (omega=0)</text>
        <dbReference type="Rhea" id="RHEA:16237"/>
        <dbReference type="Rhea" id="RHEA-COMP:10747"/>
        <dbReference type="Rhea" id="RHEA-COMP:10748"/>
        <dbReference type="ChEBI" id="CHEBI:83833"/>
        <dbReference type="ChEBI" id="CHEBI:83834"/>
        <dbReference type="EC" id="5.2.1.8"/>
    </reaction>
</comment>
<keyword evidence="5 8" id="KW-0697">Rotamase</keyword>
<reference evidence="11 12" key="1">
    <citation type="submission" date="2019-12" db="EMBL/GenBank/DDBJ databases">
        <authorList>
            <person name="Zhang Y.-J."/>
        </authorList>
    </citation>
    <scope>NUCLEOTIDE SEQUENCE [LARGE SCALE GENOMIC DNA]</scope>
    <source>
        <strain evidence="11 12">CY05</strain>
    </source>
</reference>
<sequence length="283" mass="30855">MRKGITFLSGVAMSALLMLPVPATAAPHANTVVAVVNGEEITIGHMILSRATLPAQYQQLPADVLYNAILDQLIQQTALKQALHGEVPHYIELSLENESRSLLAAEVIETVMRKATTEEDLLAAYEAEYSDGDGGDEFNASHILVETEEEAQIVKLELDAGANFATLAQEKSTGPSGPSGGELGWFGKGRMVPEFEEAVLKLKSGEVSDPIQTQFGWHVIILNERRKTSAPEFEAVREELATKLQNEAVEARVNELTTSAEIERPEVEDLDPAILQNLDLVRN</sequence>
<dbReference type="Proteomes" id="UP000478892">
    <property type="component" value="Unassembled WGS sequence"/>
</dbReference>
<dbReference type="EC" id="5.2.1.8" evidence="3"/>
<evidence type="ECO:0000256" key="9">
    <source>
        <dbReference type="SAM" id="SignalP"/>
    </source>
</evidence>
<comment type="similarity">
    <text evidence="2">Belongs to the PpiC/parvulin rotamase family.</text>
</comment>
<feature type="domain" description="PpiC" evidence="10">
    <location>
        <begin position="135"/>
        <end position="224"/>
    </location>
</feature>
<proteinExistence type="inferred from homology"/>
<evidence type="ECO:0000256" key="7">
    <source>
        <dbReference type="ARBA" id="ARBA00031484"/>
    </source>
</evidence>
<dbReference type="PANTHER" id="PTHR47245">
    <property type="entry name" value="PEPTIDYLPROLYL ISOMERASE"/>
    <property type="match status" value="1"/>
</dbReference>
<dbReference type="InterPro" id="IPR023058">
    <property type="entry name" value="PPIase_PpiC_CS"/>
</dbReference>
<keyword evidence="8 11" id="KW-0413">Isomerase</keyword>
<dbReference type="InterPro" id="IPR046357">
    <property type="entry name" value="PPIase_dom_sf"/>
</dbReference>
<dbReference type="PROSITE" id="PS01096">
    <property type="entry name" value="PPIC_PPIASE_1"/>
    <property type="match status" value="1"/>
</dbReference>
<dbReference type="PROSITE" id="PS50198">
    <property type="entry name" value="PPIC_PPIASE_2"/>
    <property type="match status" value="1"/>
</dbReference>
<dbReference type="InterPro" id="IPR027304">
    <property type="entry name" value="Trigger_fact/SurA_dom_sf"/>
</dbReference>
<protein>
    <recommendedName>
        <fullName evidence="4">Parvulin-like PPIase</fullName>
        <ecNumber evidence="3">5.2.1.8</ecNumber>
    </recommendedName>
    <alternativeName>
        <fullName evidence="6">Peptidyl-prolyl cis-trans isomerase plp</fullName>
    </alternativeName>
    <alternativeName>
        <fullName evidence="7">Rotamase plp</fullName>
    </alternativeName>
</protein>
<evidence type="ECO:0000313" key="12">
    <source>
        <dbReference type="Proteomes" id="UP000478892"/>
    </source>
</evidence>
<organism evidence="11 12">
    <name type="scientific">Parasedimentitalea huanghaiensis</name>
    <dbReference type="NCBI Taxonomy" id="2682100"/>
    <lineage>
        <taxon>Bacteria</taxon>
        <taxon>Pseudomonadati</taxon>
        <taxon>Pseudomonadota</taxon>
        <taxon>Alphaproteobacteria</taxon>
        <taxon>Rhodobacterales</taxon>
        <taxon>Paracoccaceae</taxon>
        <taxon>Parasedimentitalea</taxon>
    </lineage>
</organism>
<evidence type="ECO:0000256" key="1">
    <source>
        <dbReference type="ARBA" id="ARBA00000971"/>
    </source>
</evidence>
<gene>
    <name evidence="11" type="ORF">GO984_12155</name>
</gene>
<dbReference type="InterPro" id="IPR050245">
    <property type="entry name" value="PrsA_foldase"/>
</dbReference>
<evidence type="ECO:0000256" key="3">
    <source>
        <dbReference type="ARBA" id="ARBA00013194"/>
    </source>
</evidence>
<evidence type="ECO:0000256" key="4">
    <source>
        <dbReference type="ARBA" id="ARBA00018370"/>
    </source>
</evidence>
<name>A0A6L6WLK5_9RHOB</name>
<evidence type="ECO:0000256" key="6">
    <source>
        <dbReference type="ARBA" id="ARBA00030642"/>
    </source>
</evidence>
<keyword evidence="9" id="KW-0732">Signal</keyword>
<dbReference type="SUPFAM" id="SSF54534">
    <property type="entry name" value="FKBP-like"/>
    <property type="match status" value="1"/>
</dbReference>
<comment type="caution">
    <text evidence="11">The sequence shown here is derived from an EMBL/GenBank/DDBJ whole genome shotgun (WGS) entry which is preliminary data.</text>
</comment>
<dbReference type="EMBL" id="WQLV01000006">
    <property type="protein sequence ID" value="MVO16562.1"/>
    <property type="molecule type" value="Genomic_DNA"/>
</dbReference>
<keyword evidence="12" id="KW-1185">Reference proteome</keyword>
<dbReference type="GO" id="GO:0003755">
    <property type="term" value="F:peptidyl-prolyl cis-trans isomerase activity"/>
    <property type="evidence" value="ECO:0007669"/>
    <property type="project" value="UniProtKB-KW"/>
</dbReference>
<dbReference type="Pfam" id="PF00639">
    <property type="entry name" value="Rotamase"/>
    <property type="match status" value="1"/>
</dbReference>
<accession>A0A6L6WLK5</accession>
<dbReference type="SUPFAM" id="SSF109998">
    <property type="entry name" value="Triger factor/SurA peptide-binding domain-like"/>
    <property type="match status" value="1"/>
</dbReference>